<dbReference type="InterPro" id="IPR008979">
    <property type="entry name" value="Galactose-bd-like_sf"/>
</dbReference>
<evidence type="ECO:0000313" key="2">
    <source>
        <dbReference type="EMBL" id="KKR98845.1"/>
    </source>
</evidence>
<protein>
    <recommendedName>
        <fullName evidence="4">CBM-cenC domain-containing protein</fullName>
    </recommendedName>
</protein>
<accession>A0A0G0XPV8</accession>
<organism evidence="2 3">
    <name type="scientific">Candidatus Uhrbacteria bacterium GW2011_GWC1_41_20</name>
    <dbReference type="NCBI Taxonomy" id="1618983"/>
    <lineage>
        <taxon>Bacteria</taxon>
        <taxon>Candidatus Uhriibacteriota</taxon>
    </lineage>
</organism>
<sequence>MHLGVSVLLLLSLSFGAVSTVHAQLVVSAPDVVGQQSIMDILKKVATELRDALVSSLSAEMINLLSTMASQLASNTAVWVGSGGNAESPLINVLPSKDYFKYAGARILSDVYNDVVIDNLEDGMWPTLNVYLNTDPSVLAAIRGGIRSFAQRPEISFEYPSIKNNWAGYLATVSASDLSPEIKTAQVLSVMVQAFDPGVNELSAIAQVEMYALNKAQSEARAEEESLQANDGFQAVVHYITGQVETPASQVKKELEYSLELQKQLPFDLNTSLLSNSDSLLSIGVNAGTIFTNTLFSQLMNKFKEGLFEDVSAPGNPFDPNSAVEYSRDRIAQVFRSITSFKPLEITDYSLLSELATCPSTFRGSSRRLFNCGIDSSFASAIALSRTGTTLTLQNAIDEGYVDGNWPLIPSSDTARNQDPKCYTYGFCHSNIVKLRKARIISVGWEIASESDNNSDSSPVTLQEVINGFYSCNSDGELDDQHPWCHLIDPNWVLKFPETQCRTLAYGQLLSAAGTDQRAEECVDIQSCVSEDENGNCAGGYGACVREKNVWQFRGNSCPQEYASCMTFETEQGVKVDFLTNTIDYGDCRASNAGCLWYATQKDEVDDVYDWPVIASVEVADLAIDAYKNRLYFNDEVETCEAEYAGCSTLYERDEDLTLNIFSNPGFEADSNEDGVPDGWLIDGLVYSTDGTKSRTGTDAIDLESAGGTASRLGIVLDQSKFYSMSVYAKSLGTGTDVGTVSLSIVDENGTPTNMSAQSITDDCSGDCLVDCRVLTTDTSTVRLEAEVREVGYTRFECVFTTPTLIDRTLDLYAELTLAGDVSFDDIQIEQSSDPNIFTNGYNQDSFTDVYLKIAPEYLGCTGADSDVAECDLYARMCTEQDAGCGQYIPTNGDPAVSAVISDLDTCPAICDGYDTYRQEATTYESFGDFPIYFIADSADSCNESAVGCTEFTNLETEEKSYFTYLRTCVTEDQAMANTGGDRAATFYTWEGSDEEGYQLRTWRLLESDLDATSYHPYAYASSGEVEMNPGSAPCTNWQTNASGITCEDDSDANLRFDSESSSCDEYIDTITNPDCREFYDIRGSIHYRLWSETTTVDDSCVSYRLTELAGDGATEQAAVCTTAKGYYDAVAGLCRFYGFSNESTECSESDNGCRSYTGGRSANSRVALEEMFEDGSISSWESDSASSVTLSNESVSFGGHSLKSSGQTVWTYQYNEGSTCTDEDGCASTSGALGGGCTVSFGRQYCGTLNNQLFTDKTYTLTFWAKGAVDVAVGFDINASASVTPEVEQTVELTSEWKYYSIGPFDMNSVDYPSFGAGTVLAFDPDGSGDFYIDNLMLREGEDNITIIRDSWTTPMVCDVTTEGAISPQYQLGCQEYTDQDDSTWYLKSFRDLCSDDKVGCSSYFTTEQSDSEYMAVYNATCYNTDLSGGSWLLADNASARTDCHLYTNDAGTSFDTTSPVLCTIVAGADSCQFDLDGWFIPEYKTLVGSGDQNLYHISYGPDATFVAPDSSLYAIYDENLACSAEGAGCMELGQPEFTPDNSKVDSWQTVYLLNDPDLYDTILCGQDELFCKEWDTQADGTWYFKDPIGHTCEYKTDVTVSGTTYSGWFKNGTSEFCYGTGVCSEGGSTCSTDAQCALADAGECLITQGSYLVGGTDSGIWRNGDTQYSGWVGNCSAEYNGCSEFVDPLDMADSEFYTQADGESYFYIDNDQLSESSLLSSQRCNGQVSQKEGCVLFNDGGEVGFDYNASATYTVSSHADELLGKTPFSLVDPVDCSTTTTSTITLADGSTFDPCASRCAYANPRLYADFDIRTIGPDDFEEFVTFGTSCYQDSDCAPYESDLGDMISGDCVAEYLWTQDTGYSQYSDVTRLENDTNRIIKVEQNRVCSEWLSCSSSYSIWDQDAGRYRTICDGIDLCTEYSAEGHPSFCSAWDSDNAAVVLDAEKYVSRDVSFYGEDYSGYSIPDIFPLQTLEQVNIAPPAGYCDWSHENDSYSSMYDAYHGDPCNTDSDCFSTEILLSSVIEGLCVQEEVEDYRLGFVAGACDEDHAQDCSIGYCSDNGSACTDSGDCETSGAVCTTGVCYAISTTACSTTDQCGDGQECLSGACVTEGNYCAMDYSCGSGETCFVSEAAKQGSCYRSSCFLSMDGQPFDNALYEGQVCRAHPEVNSPFGDSVVSQWKYWNGSILTESNDFSLSDLVESTVGAILPSTRLSGFSQVNLCAKGEDCMCSYTKLSDNTGLTSYIAASTNRKNLDITGICSPASSAPGALCTDDTDCGNITDGCVPIVEENTVYGLTGYCLERDTGLNIEGDQYKGACLTWFPVDQLAGSTDLYAKYATAGYNEDEYYCGYTSMFTDFYTTGSPAVGYEPPESPVTCAETNGSFSCNDFSLGSRYHCTDNAGCPTGYYAVVGQCLPNSEDGDYFDIYAEDFCMETTQADCPYVCVPYGSHNFEDESSCDPETIEDTAEIDGLSLDCSYSANFDFTTDEGNTYSYRNTVCKALGTDYEEFDGLVDYLHSCVLSGMSIEHDDYYDFVYKDYQDESGPGQDGGNANQNQSNAGFLNQYIASFSYPACSVLLQTSAGSSENYAWTDKLLGNKSESIDTLEYIYSSENVPYGASIGPENTDINDYTPARIAVCDNGSELTPRVPYSEECDTEYSDSTTFDNPGALSYIDFNMDVGSGWYSSANPESLTFYTEEGIDNVVSRVDEIFAKVINIWHWDLDTVSHSSTTFTPVFGGYGEVETGELNYTDGKMTTDYTDIDDVRSTGFTPTVWSVDLTHCGTRYCEEGTEGAITLNSQDQGDFQSTDGFFRATLKFFAAAYKEQLPIRRVIVDWGDGDESGSDGDENYYKNHRGLVDGSLTESICTTETEWGMTSDSCDPNYFTYQHAYRCSDASDLDVCLYDTDGQITNFPCQFNESTCAFQPRVHVRDNWGWCTGSCGEDGEGEGCFDGDGDLSGVGPLNHCDYTNPIYDAWVNYDGIIYVEE</sequence>
<comment type="caution">
    <text evidence="2">The sequence shown here is derived from an EMBL/GenBank/DDBJ whole genome shotgun (WGS) entry which is preliminary data.</text>
</comment>
<dbReference type="EMBL" id="LCAW01000015">
    <property type="protein sequence ID" value="KKR98845.1"/>
    <property type="molecule type" value="Genomic_DNA"/>
</dbReference>
<gene>
    <name evidence="2" type="ORF">UU50_C0015G0014</name>
</gene>
<proteinExistence type="predicted"/>
<evidence type="ECO:0000256" key="1">
    <source>
        <dbReference type="SAM" id="SignalP"/>
    </source>
</evidence>
<dbReference type="SUPFAM" id="SSF49785">
    <property type="entry name" value="Galactose-binding domain-like"/>
    <property type="match status" value="1"/>
</dbReference>
<evidence type="ECO:0008006" key="4">
    <source>
        <dbReference type="Google" id="ProtNLM"/>
    </source>
</evidence>
<evidence type="ECO:0000313" key="3">
    <source>
        <dbReference type="Proteomes" id="UP000033930"/>
    </source>
</evidence>
<feature type="chain" id="PRO_5002535426" description="CBM-cenC domain-containing protein" evidence="1">
    <location>
        <begin position="24"/>
        <end position="2987"/>
    </location>
</feature>
<reference evidence="2 3" key="1">
    <citation type="journal article" date="2015" name="Nature">
        <title>rRNA introns, odd ribosomes, and small enigmatic genomes across a large radiation of phyla.</title>
        <authorList>
            <person name="Brown C.T."/>
            <person name="Hug L.A."/>
            <person name="Thomas B.C."/>
            <person name="Sharon I."/>
            <person name="Castelle C.J."/>
            <person name="Singh A."/>
            <person name="Wilkins M.J."/>
            <person name="Williams K.H."/>
            <person name="Banfield J.F."/>
        </authorList>
    </citation>
    <scope>NUCLEOTIDE SEQUENCE [LARGE SCALE GENOMIC DNA]</scope>
</reference>
<dbReference type="Proteomes" id="UP000033930">
    <property type="component" value="Unassembled WGS sequence"/>
</dbReference>
<keyword evidence="1" id="KW-0732">Signal</keyword>
<feature type="signal peptide" evidence="1">
    <location>
        <begin position="1"/>
        <end position="23"/>
    </location>
</feature>
<name>A0A0G0XPV8_9BACT</name>
<dbReference type="Gene3D" id="2.60.120.260">
    <property type="entry name" value="Galactose-binding domain-like"/>
    <property type="match status" value="2"/>
</dbReference>